<dbReference type="EMBL" id="JAAGVY010000005">
    <property type="protein sequence ID" value="NEN22795.1"/>
    <property type="molecule type" value="Genomic_DNA"/>
</dbReference>
<protein>
    <submittedName>
        <fullName evidence="1">Uncharacterized protein</fullName>
    </submittedName>
</protein>
<name>A0A7K3WPV8_9FLAO</name>
<gene>
    <name evidence="1" type="ORF">G3O08_04680</name>
</gene>
<reference evidence="1 2" key="1">
    <citation type="submission" date="2020-02" db="EMBL/GenBank/DDBJ databases">
        <title>Out from the shadows clarifying the taxonomy of the family Cryomorphaceae and related taxa by utilizing the GTDB taxonomic framework.</title>
        <authorList>
            <person name="Bowman J.P."/>
        </authorList>
    </citation>
    <scope>NUCLEOTIDE SEQUENCE [LARGE SCALE GENOMIC DNA]</scope>
    <source>
        <strain evidence="1 2">QSSC 1-22</strain>
    </source>
</reference>
<comment type="caution">
    <text evidence="1">The sequence shown here is derived from an EMBL/GenBank/DDBJ whole genome shotgun (WGS) entry which is preliminary data.</text>
</comment>
<organism evidence="1 2">
    <name type="scientific">Cryomorpha ignava</name>
    <dbReference type="NCBI Taxonomy" id="101383"/>
    <lineage>
        <taxon>Bacteria</taxon>
        <taxon>Pseudomonadati</taxon>
        <taxon>Bacteroidota</taxon>
        <taxon>Flavobacteriia</taxon>
        <taxon>Flavobacteriales</taxon>
        <taxon>Cryomorphaceae</taxon>
        <taxon>Cryomorpha</taxon>
    </lineage>
</organism>
<evidence type="ECO:0000313" key="2">
    <source>
        <dbReference type="Proteomes" id="UP000486602"/>
    </source>
</evidence>
<dbReference type="AlphaFoldDB" id="A0A7K3WPV8"/>
<dbReference type="Proteomes" id="UP000486602">
    <property type="component" value="Unassembled WGS sequence"/>
</dbReference>
<keyword evidence="2" id="KW-1185">Reference proteome</keyword>
<evidence type="ECO:0000313" key="1">
    <source>
        <dbReference type="EMBL" id="NEN22795.1"/>
    </source>
</evidence>
<sequence>MDTSDLSQETHLAIMSEADRFNHDLTIQFGVLSGDCKDEDDFIKQSEELVNKMLKYNFHQMEWIFFGNPPNKKDFQKGLICIFENIQKLKEIPLKDRTYDQN</sequence>
<proteinExistence type="predicted"/>
<accession>A0A7K3WPV8</accession>
<dbReference type="RefSeq" id="WP_163283518.1">
    <property type="nucleotide sequence ID" value="NZ_JAAGVY010000005.1"/>
</dbReference>